<feature type="transmembrane region" description="Helical" evidence="1">
    <location>
        <begin position="227"/>
        <end position="243"/>
    </location>
</feature>
<gene>
    <name evidence="2" type="ORF">I551_7899</name>
</gene>
<keyword evidence="3" id="KW-1185">Reference proteome</keyword>
<comment type="caution">
    <text evidence="2">The sequence shown here is derived from an EMBL/GenBank/DDBJ whole genome shotgun (WGS) entry which is preliminary data.</text>
</comment>
<feature type="transmembrane region" description="Helical" evidence="1">
    <location>
        <begin position="188"/>
        <end position="206"/>
    </location>
</feature>
<keyword evidence="1" id="KW-0472">Membrane</keyword>
<sequence>MINDLLIRWLATGLFVFSGVDYALSALSALSALPALPALPALSTFSALPASSAFSGAPTVTQQRAWTSVVSNGLHLVMAIAMVVMLWPVGAALPTTGPAVFFLLAAVWFATLTALRAKTTTALVGCSYHALMMLAMAWMYVAMSDQLLACPAAHQTMAPGTSMPGMHMSGTDMAAGATAPGWVSAVNWFWLLAFAIAAIIRAAMSVRARPRAGTESWRSCLTHAGRAMMAAGMAIAFAAMVFGI</sequence>
<keyword evidence="1" id="KW-1133">Transmembrane helix</keyword>
<proteinExistence type="predicted"/>
<dbReference type="InterPro" id="IPR033458">
    <property type="entry name" value="DUF5134"/>
</dbReference>
<evidence type="ECO:0000313" key="2">
    <source>
        <dbReference type="EMBL" id="EUA85664.1"/>
    </source>
</evidence>
<accession>A0ABP3A840</accession>
<protein>
    <submittedName>
        <fullName evidence="2">Membrane protein</fullName>
    </submittedName>
</protein>
<organism evidence="2 3">
    <name type="scientific">Mycobacterium ulcerans str. Harvey</name>
    <dbReference type="NCBI Taxonomy" id="1299332"/>
    <lineage>
        <taxon>Bacteria</taxon>
        <taxon>Bacillati</taxon>
        <taxon>Actinomycetota</taxon>
        <taxon>Actinomycetes</taxon>
        <taxon>Mycobacteriales</taxon>
        <taxon>Mycobacteriaceae</taxon>
        <taxon>Mycobacterium</taxon>
        <taxon>Mycobacterium ulcerans group</taxon>
    </lineage>
</organism>
<dbReference type="EMBL" id="JAOL01000189">
    <property type="protein sequence ID" value="EUA85664.1"/>
    <property type="molecule type" value="Genomic_DNA"/>
</dbReference>
<feature type="transmembrane region" description="Helical" evidence="1">
    <location>
        <begin position="96"/>
        <end position="115"/>
    </location>
</feature>
<feature type="transmembrane region" description="Helical" evidence="1">
    <location>
        <begin position="35"/>
        <end position="57"/>
    </location>
</feature>
<keyword evidence="1" id="KW-0812">Transmembrane</keyword>
<feature type="transmembrane region" description="Helical" evidence="1">
    <location>
        <begin position="69"/>
        <end position="90"/>
    </location>
</feature>
<evidence type="ECO:0000256" key="1">
    <source>
        <dbReference type="SAM" id="Phobius"/>
    </source>
</evidence>
<evidence type="ECO:0000313" key="3">
    <source>
        <dbReference type="Proteomes" id="UP000020681"/>
    </source>
</evidence>
<feature type="transmembrane region" description="Helical" evidence="1">
    <location>
        <begin position="122"/>
        <end position="141"/>
    </location>
</feature>
<dbReference type="Pfam" id="PF17197">
    <property type="entry name" value="DUF5134"/>
    <property type="match status" value="1"/>
</dbReference>
<name>A0ABP3A840_MYCUL</name>
<dbReference type="Proteomes" id="UP000020681">
    <property type="component" value="Unassembled WGS sequence"/>
</dbReference>
<reference evidence="2 3" key="1">
    <citation type="submission" date="2014-01" db="EMBL/GenBank/DDBJ databases">
        <authorList>
            <person name="Dobos K."/>
            <person name="Lenaerts A."/>
            <person name="Ordway D."/>
            <person name="DeGroote M.A."/>
            <person name="Parker T."/>
            <person name="Sizemore C."/>
            <person name="Tallon L.J."/>
            <person name="Sadzewicz L.K."/>
            <person name="Sengamalay N."/>
            <person name="Fraser C.M."/>
            <person name="Hine E."/>
            <person name="Shefchek K.A."/>
            <person name="Das S.P."/>
            <person name="Tettelin H."/>
        </authorList>
    </citation>
    <scope>NUCLEOTIDE SEQUENCE [LARGE SCALE GENOMIC DNA]</scope>
    <source>
        <strain evidence="2 3">Harvey</strain>
    </source>
</reference>